<evidence type="ECO:0000313" key="2">
    <source>
        <dbReference type="Proteomes" id="UP000001304"/>
    </source>
</evidence>
<dbReference type="HOGENOM" id="CLU_2766001_0_0_2"/>
<protein>
    <submittedName>
        <fullName evidence="1">Uncharacterized protein</fullName>
    </submittedName>
</protein>
<keyword evidence="2" id="KW-1185">Reference proteome</keyword>
<evidence type="ECO:0000313" key="1">
    <source>
        <dbReference type="EMBL" id="ADM26886.1"/>
    </source>
</evidence>
<name>E0SPE3_IGNAA</name>
<dbReference type="EMBL" id="CP002098">
    <property type="protein sequence ID" value="ADM26886.1"/>
    <property type="molecule type" value="Genomic_DNA"/>
</dbReference>
<dbReference type="Proteomes" id="UP000001304">
    <property type="component" value="Chromosome"/>
</dbReference>
<accession>E0SPE3</accession>
<reference evidence="1 2" key="1">
    <citation type="journal article" date="2010" name="Stand. Genomic Sci.">
        <title>Complete genome sequence of Ignisphaera aggregans type strain (AQ1.S1).</title>
        <authorList>
            <person name="Goker M."/>
            <person name="Held B."/>
            <person name="Lapidus A."/>
            <person name="Nolan M."/>
            <person name="Spring S."/>
            <person name="Yasawong M."/>
            <person name="Lucas S."/>
            <person name="Glavina Del Rio T."/>
            <person name="Tice H."/>
            <person name="Cheng J.F."/>
            <person name="Goodwin L."/>
            <person name="Tapia R."/>
            <person name="Pitluck S."/>
            <person name="Liolios K."/>
            <person name="Ivanova N."/>
            <person name="Mavromatis K."/>
            <person name="Mikhailova N."/>
            <person name="Pati A."/>
            <person name="Chen A."/>
            <person name="Palaniappan K."/>
            <person name="Brambilla E."/>
            <person name="Land M."/>
            <person name="Hauser L."/>
            <person name="Chang Y.J."/>
            <person name="Jeffries C.D."/>
            <person name="Brettin T."/>
            <person name="Detter J.C."/>
            <person name="Han C."/>
            <person name="Rohde M."/>
            <person name="Sikorski J."/>
            <person name="Woyke T."/>
            <person name="Bristow J."/>
            <person name="Eisen J.A."/>
            <person name="Markowitz V."/>
            <person name="Hugenholtz P."/>
            <person name="Kyrpides N.C."/>
            <person name="Klenk H.P."/>
        </authorList>
    </citation>
    <scope>NUCLEOTIDE SEQUENCE [LARGE SCALE GENOMIC DNA]</scope>
    <source>
        <strain evidence="2">DSM 17230 / JCM 13409 / AQ1.S1</strain>
    </source>
</reference>
<sequence length="69" mass="8364">MPRLSSYREALEKLGLKQLDVYRYRDRDVIRVLRLVDQKVFVIELPKHREELSLEEFINYVRNKLSSAK</sequence>
<proteinExistence type="predicted"/>
<dbReference type="BioCyc" id="IAGG583356:GHAH-34-MONOMER"/>
<organism evidence="1 2">
    <name type="scientific">Ignisphaera aggregans (strain DSM 17230 / JCM 13409 / AQ1.S1)</name>
    <dbReference type="NCBI Taxonomy" id="583356"/>
    <lineage>
        <taxon>Archaea</taxon>
        <taxon>Thermoproteota</taxon>
        <taxon>Thermoprotei</taxon>
        <taxon>Desulfurococcales</taxon>
        <taxon>Desulfurococcaceae</taxon>
        <taxon>Ignisphaera</taxon>
    </lineage>
</organism>
<dbReference type="AlphaFoldDB" id="E0SPE3"/>
<dbReference type="KEGG" id="iag:Igag_0033"/>
<gene>
    <name evidence="1" type="ordered locus">Igag_0033</name>
</gene>